<reference evidence="3" key="1">
    <citation type="submission" date="2019-03" db="EMBL/GenBank/DDBJ databases">
        <authorList>
            <person name="Hao L."/>
        </authorList>
    </citation>
    <scope>NUCLEOTIDE SEQUENCE</scope>
</reference>
<dbReference type="EMBL" id="CAADRN010000285">
    <property type="protein sequence ID" value="VFU17128.1"/>
    <property type="molecule type" value="Genomic_DNA"/>
</dbReference>
<dbReference type="InterPro" id="IPR002645">
    <property type="entry name" value="STAS_dom"/>
</dbReference>
<comment type="similarity">
    <text evidence="1">Belongs to the anti-sigma-factor antagonist family.</text>
</comment>
<dbReference type="PANTHER" id="PTHR33495">
    <property type="entry name" value="ANTI-SIGMA FACTOR ANTAGONIST TM_1081-RELATED-RELATED"/>
    <property type="match status" value="1"/>
</dbReference>
<proteinExistence type="inferred from homology"/>
<dbReference type="CDD" id="cd07043">
    <property type="entry name" value="STAS_anti-anti-sigma_factors"/>
    <property type="match status" value="1"/>
</dbReference>
<evidence type="ECO:0000259" key="2">
    <source>
        <dbReference type="PROSITE" id="PS50801"/>
    </source>
</evidence>
<dbReference type="GO" id="GO:0043856">
    <property type="term" value="F:anti-sigma factor antagonist activity"/>
    <property type="evidence" value="ECO:0007669"/>
    <property type="project" value="InterPro"/>
</dbReference>
<feature type="domain" description="STAS" evidence="2">
    <location>
        <begin position="1"/>
        <end position="110"/>
    </location>
</feature>
<name>A0A485M9X1_9ZZZZ</name>
<dbReference type="AlphaFoldDB" id="A0A485M9X1"/>
<sequence>MQITENKRGAVTVLELDGRLDTVTSADLNKKIMSLLSNGEKYFVLDLARLTYVSSAGLRVLLMGAKKSAGAGGRMVLANLRDMVQEVFDIAGFTNIFSIYTSQDEAVSSF</sequence>
<dbReference type="InterPro" id="IPR003658">
    <property type="entry name" value="Anti-sigma_ant"/>
</dbReference>
<organism evidence="3">
    <name type="scientific">anaerobic digester metagenome</name>
    <dbReference type="NCBI Taxonomy" id="1263854"/>
    <lineage>
        <taxon>unclassified sequences</taxon>
        <taxon>metagenomes</taxon>
        <taxon>ecological metagenomes</taxon>
    </lineage>
</organism>
<dbReference type="PROSITE" id="PS50801">
    <property type="entry name" value="STAS"/>
    <property type="match status" value="1"/>
</dbReference>
<dbReference type="Gene3D" id="3.30.750.24">
    <property type="entry name" value="STAS domain"/>
    <property type="match status" value="1"/>
</dbReference>
<dbReference type="SUPFAM" id="SSF52091">
    <property type="entry name" value="SpoIIaa-like"/>
    <property type="match status" value="1"/>
</dbReference>
<accession>A0A485M9X1</accession>
<dbReference type="Pfam" id="PF01740">
    <property type="entry name" value="STAS"/>
    <property type="match status" value="1"/>
</dbReference>
<protein>
    <submittedName>
        <fullName evidence="3">Anti-sigma factor antagonist</fullName>
    </submittedName>
</protein>
<evidence type="ECO:0000313" key="3">
    <source>
        <dbReference type="EMBL" id="VFU17128.1"/>
    </source>
</evidence>
<dbReference type="NCBIfam" id="TIGR00377">
    <property type="entry name" value="ant_ant_sig"/>
    <property type="match status" value="1"/>
</dbReference>
<dbReference type="InterPro" id="IPR036513">
    <property type="entry name" value="STAS_dom_sf"/>
</dbReference>
<evidence type="ECO:0000256" key="1">
    <source>
        <dbReference type="ARBA" id="ARBA00009013"/>
    </source>
</evidence>
<gene>
    <name evidence="3" type="primary">SpoIIAA</name>
    <name evidence="3" type="ORF">SCFA_3550001</name>
</gene>